<organism evidence="1 2">
    <name type="scientific">Candidatus Daviesbacteria bacterium GW2011_GWA2_38_24</name>
    <dbReference type="NCBI Taxonomy" id="1618422"/>
    <lineage>
        <taxon>Bacteria</taxon>
        <taxon>Candidatus Daviesiibacteriota</taxon>
    </lineage>
</organism>
<reference evidence="1 2" key="1">
    <citation type="journal article" date="2015" name="Nature">
        <title>rRNA introns, odd ribosomes, and small enigmatic genomes across a large radiation of phyla.</title>
        <authorList>
            <person name="Brown C.T."/>
            <person name="Hug L.A."/>
            <person name="Thomas B.C."/>
            <person name="Sharon I."/>
            <person name="Castelle C.J."/>
            <person name="Singh A."/>
            <person name="Wilkins M.J."/>
            <person name="Williams K.H."/>
            <person name="Banfield J.F."/>
        </authorList>
    </citation>
    <scope>NUCLEOTIDE SEQUENCE [LARGE SCALE GENOMIC DNA]</scope>
</reference>
<name>A0A0G0LWA3_9BACT</name>
<dbReference type="AlphaFoldDB" id="A0A0G0LWA3"/>
<sequence length="90" mass="9981">MERPEQINTTLELKRGTPLVGVIEVDSQKGRQRVEYPLVVSEVARAGVEVTFIPRMETLVVPWGEIGLGRIGNMKLEILEPVVSPNGKKT</sequence>
<comment type="caution">
    <text evidence="1">The sequence shown here is derived from an EMBL/GenBank/DDBJ whole genome shotgun (WGS) entry which is preliminary data.</text>
</comment>
<evidence type="ECO:0000313" key="2">
    <source>
        <dbReference type="Proteomes" id="UP000034235"/>
    </source>
</evidence>
<accession>A0A0G0LWA3</accession>
<dbReference type="Proteomes" id="UP000034235">
    <property type="component" value="Unassembled WGS sequence"/>
</dbReference>
<dbReference type="EMBL" id="LBUP01000009">
    <property type="protein sequence ID" value="KKQ65659.1"/>
    <property type="molecule type" value="Genomic_DNA"/>
</dbReference>
<evidence type="ECO:0000313" key="1">
    <source>
        <dbReference type="EMBL" id="KKQ65659.1"/>
    </source>
</evidence>
<protein>
    <submittedName>
        <fullName evidence="1">Uncharacterized protein</fullName>
    </submittedName>
</protein>
<proteinExistence type="predicted"/>
<gene>
    <name evidence="1" type="ORF">US86_C0009G0027</name>
</gene>